<proteinExistence type="predicted"/>
<protein>
    <submittedName>
        <fullName evidence="1">SFRICE_024865</fullName>
    </submittedName>
</protein>
<dbReference type="EMBL" id="ODYU01004132">
    <property type="protein sequence ID" value="SOQ43684.1"/>
    <property type="molecule type" value="Genomic_DNA"/>
</dbReference>
<sequence>MTSPALGEARGSVRLLLTKNHPVPIPAFRTEAPVNPLGSPQLQIRKAPLRLFIMSSVRGRGDVTQPTQSKLESLCDSKLVELLSINLHLDAMCWMTCMFVNAPTTQEEIQNIPQKTQNPKSRQVQSQIRKENYVMFSTIGKWRLGGNHPITSLALGEARGSIRLLLIENHPVPTPVFRAETLVNPLVTSPALNEAEGVSESY</sequence>
<dbReference type="AlphaFoldDB" id="A0A2H1VTV4"/>
<gene>
    <name evidence="1" type="ORF">SFRICE_024865</name>
</gene>
<evidence type="ECO:0000313" key="1">
    <source>
        <dbReference type="EMBL" id="SOQ43684.1"/>
    </source>
</evidence>
<accession>A0A2H1VTV4</accession>
<name>A0A2H1VTV4_SPOFR</name>
<organism evidence="1">
    <name type="scientific">Spodoptera frugiperda</name>
    <name type="common">Fall armyworm</name>
    <dbReference type="NCBI Taxonomy" id="7108"/>
    <lineage>
        <taxon>Eukaryota</taxon>
        <taxon>Metazoa</taxon>
        <taxon>Ecdysozoa</taxon>
        <taxon>Arthropoda</taxon>
        <taxon>Hexapoda</taxon>
        <taxon>Insecta</taxon>
        <taxon>Pterygota</taxon>
        <taxon>Neoptera</taxon>
        <taxon>Endopterygota</taxon>
        <taxon>Lepidoptera</taxon>
        <taxon>Glossata</taxon>
        <taxon>Ditrysia</taxon>
        <taxon>Noctuoidea</taxon>
        <taxon>Noctuidae</taxon>
        <taxon>Amphipyrinae</taxon>
        <taxon>Spodoptera</taxon>
    </lineage>
</organism>
<reference evidence="1" key="1">
    <citation type="submission" date="2016-07" db="EMBL/GenBank/DDBJ databases">
        <authorList>
            <person name="Bretaudeau A."/>
        </authorList>
    </citation>
    <scope>NUCLEOTIDE SEQUENCE</scope>
    <source>
        <strain evidence="1">Rice</strain>
        <tissue evidence="1">Whole body</tissue>
    </source>
</reference>